<dbReference type="GO" id="GO:0071949">
    <property type="term" value="F:FAD binding"/>
    <property type="evidence" value="ECO:0007669"/>
    <property type="project" value="InterPro"/>
</dbReference>
<dbReference type="STRING" id="1573173.A0A167BTW4"/>
<sequence length="419" mass="47373">MPRMKVLISGGGIAGNSLAFWLSKLGHDITVVEWFPTLRATGLQLDLRGHDIEVMRRMGLEEAFRAKSAPEQGLEFVDSSGRRRAHFPANKSGQGLQSFTTDFEIMRGDLCRLFYDATGDRTQYVFGTSVEHFEEKDDDLEVEFKNGKKDRFDLLVGADGQGSRTRKMMNGTHTPDAFVLLRGLHTSYFTIPQPIQEGEGYNATAYMGTGNRFLMTRRQSPHEMQAYLMCRDNSERFQNARRAGRKEQKELVAEIFRGTGWRTEEILGHMMESEDFYCETIGLVKRDNWSQGRVTLLGDAAYCPSSMTGMGTTSAVVGAYTLAGEIGKHCATENTRENLATALKAYESKFRPFMDQVQEGISEGGLVWKLWPTGPFGISIFNTLVGVASYLKMNVLGEWILRENVMNWDLPEYDEMWRD</sequence>
<gene>
    <name evidence="5" type="ORF">CI238_10814</name>
</gene>
<evidence type="ECO:0000256" key="3">
    <source>
        <dbReference type="ARBA" id="ARBA00023002"/>
    </source>
</evidence>
<proteinExistence type="predicted"/>
<keyword evidence="3" id="KW-0560">Oxidoreductase</keyword>
<evidence type="ECO:0000313" key="5">
    <source>
        <dbReference type="EMBL" id="KZL81734.1"/>
    </source>
</evidence>
<dbReference type="AlphaFoldDB" id="A0A167BTW4"/>
<evidence type="ECO:0000259" key="4">
    <source>
        <dbReference type="Pfam" id="PF01494"/>
    </source>
</evidence>
<dbReference type="InterPro" id="IPR051704">
    <property type="entry name" value="FAD_aromatic-hydroxylase"/>
</dbReference>
<comment type="caution">
    <text evidence="5">The sequence shown here is derived from an EMBL/GenBank/DDBJ whole genome shotgun (WGS) entry which is preliminary data.</text>
</comment>
<organism evidence="5 6">
    <name type="scientific">Colletotrichum incanum</name>
    <name type="common">Soybean anthracnose fungus</name>
    <dbReference type="NCBI Taxonomy" id="1573173"/>
    <lineage>
        <taxon>Eukaryota</taxon>
        <taxon>Fungi</taxon>
        <taxon>Dikarya</taxon>
        <taxon>Ascomycota</taxon>
        <taxon>Pezizomycotina</taxon>
        <taxon>Sordariomycetes</taxon>
        <taxon>Hypocreomycetidae</taxon>
        <taxon>Glomerellales</taxon>
        <taxon>Glomerellaceae</taxon>
        <taxon>Colletotrichum</taxon>
        <taxon>Colletotrichum spaethianum species complex</taxon>
    </lineage>
</organism>
<dbReference type="Proteomes" id="UP000076584">
    <property type="component" value="Unassembled WGS sequence"/>
</dbReference>
<dbReference type="PRINTS" id="PR00420">
    <property type="entry name" value="RNGMNOXGNASE"/>
</dbReference>
<dbReference type="GO" id="GO:0016491">
    <property type="term" value="F:oxidoreductase activity"/>
    <property type="evidence" value="ECO:0007669"/>
    <property type="project" value="UniProtKB-KW"/>
</dbReference>
<dbReference type="PANTHER" id="PTHR46865:SF7">
    <property type="entry name" value="MONOOXYGENASE, PUTATIVE (AFU_ORTHOLOGUE AFUA_8G07040)-RELATED"/>
    <property type="match status" value="1"/>
</dbReference>
<evidence type="ECO:0000256" key="2">
    <source>
        <dbReference type="ARBA" id="ARBA00022827"/>
    </source>
</evidence>
<dbReference type="Pfam" id="PF01494">
    <property type="entry name" value="FAD_binding_3"/>
    <property type="match status" value="1"/>
</dbReference>
<protein>
    <submittedName>
        <fullName evidence="5">Fad binding domain protein</fullName>
    </submittedName>
</protein>
<accession>A0A167BTW4</accession>
<reference evidence="5 6" key="1">
    <citation type="submission" date="2015-06" db="EMBL/GenBank/DDBJ databases">
        <title>Survival trade-offs in plant roots during colonization by closely related pathogenic and mutualistic fungi.</title>
        <authorList>
            <person name="Hacquard S."/>
            <person name="Kracher B."/>
            <person name="Hiruma K."/>
            <person name="Weinman A."/>
            <person name="Muench P."/>
            <person name="Garrido Oter R."/>
            <person name="Ver Loren van Themaat E."/>
            <person name="Dallerey J.-F."/>
            <person name="Damm U."/>
            <person name="Henrissat B."/>
            <person name="Lespinet O."/>
            <person name="Thon M."/>
            <person name="Kemen E."/>
            <person name="McHardy A.C."/>
            <person name="Schulze-Lefert P."/>
            <person name="O'Connell R.J."/>
        </authorList>
    </citation>
    <scope>NUCLEOTIDE SEQUENCE [LARGE SCALE GENOMIC DNA]</scope>
    <source>
        <strain evidence="5 6">MAFF 238704</strain>
    </source>
</reference>
<evidence type="ECO:0000313" key="6">
    <source>
        <dbReference type="Proteomes" id="UP000076584"/>
    </source>
</evidence>
<dbReference type="Gene3D" id="3.50.50.60">
    <property type="entry name" value="FAD/NAD(P)-binding domain"/>
    <property type="match status" value="1"/>
</dbReference>
<dbReference type="SUPFAM" id="SSF51905">
    <property type="entry name" value="FAD/NAD(P)-binding domain"/>
    <property type="match status" value="1"/>
</dbReference>
<name>A0A167BTW4_COLIC</name>
<evidence type="ECO:0000256" key="1">
    <source>
        <dbReference type="ARBA" id="ARBA00022630"/>
    </source>
</evidence>
<keyword evidence="6" id="KW-1185">Reference proteome</keyword>
<feature type="domain" description="FAD-binding" evidence="4">
    <location>
        <begin position="4"/>
        <end position="357"/>
    </location>
</feature>
<dbReference type="PANTHER" id="PTHR46865">
    <property type="entry name" value="OXIDOREDUCTASE-RELATED"/>
    <property type="match status" value="1"/>
</dbReference>
<dbReference type="InterPro" id="IPR002938">
    <property type="entry name" value="FAD-bd"/>
</dbReference>
<keyword evidence="1" id="KW-0285">Flavoprotein</keyword>
<keyword evidence="2" id="KW-0274">FAD</keyword>
<dbReference type="InterPro" id="IPR036188">
    <property type="entry name" value="FAD/NAD-bd_sf"/>
</dbReference>
<dbReference type="EMBL" id="LFIW01001595">
    <property type="protein sequence ID" value="KZL81734.1"/>
    <property type="molecule type" value="Genomic_DNA"/>
</dbReference>